<dbReference type="InterPro" id="IPR015943">
    <property type="entry name" value="WD40/YVTN_repeat-like_dom_sf"/>
</dbReference>
<dbReference type="InterPro" id="IPR011110">
    <property type="entry name" value="Reg_prop"/>
</dbReference>
<dbReference type="SMART" id="SM00387">
    <property type="entry name" value="HATPase_c"/>
    <property type="match status" value="1"/>
</dbReference>
<dbReference type="InterPro" id="IPR011712">
    <property type="entry name" value="Sig_transdc_His_kin_sub3_dim/P"/>
</dbReference>
<keyword evidence="2" id="KW-1133">Transmembrane helix</keyword>
<dbReference type="InterPro" id="IPR013783">
    <property type="entry name" value="Ig-like_fold"/>
</dbReference>
<dbReference type="Gene3D" id="2.60.40.10">
    <property type="entry name" value="Immunoglobulins"/>
    <property type="match status" value="1"/>
</dbReference>
<gene>
    <name evidence="4" type="ORF">Q0590_17000</name>
</gene>
<dbReference type="CDD" id="cd16917">
    <property type="entry name" value="HATPase_UhpB-NarQ-NarX-like"/>
    <property type="match status" value="1"/>
</dbReference>
<dbReference type="InterPro" id="IPR011123">
    <property type="entry name" value="Y_Y_Y"/>
</dbReference>
<dbReference type="EMBL" id="JAUKPO010000009">
    <property type="protein sequence ID" value="MDO1447973.1"/>
    <property type="molecule type" value="Genomic_DNA"/>
</dbReference>
<dbReference type="SUPFAM" id="SSF63829">
    <property type="entry name" value="Calcium-dependent phosphotriesterase"/>
    <property type="match status" value="4"/>
</dbReference>
<keyword evidence="2" id="KW-0812">Transmembrane</keyword>
<reference evidence="4" key="1">
    <citation type="submission" date="2023-07" db="EMBL/GenBank/DDBJ databases">
        <title>The genome sequence of Rhodocytophaga aerolata KACC 12507.</title>
        <authorList>
            <person name="Zhang X."/>
        </authorList>
    </citation>
    <scope>NUCLEOTIDE SEQUENCE</scope>
    <source>
        <strain evidence="4">KACC 12507</strain>
    </source>
</reference>
<dbReference type="PANTHER" id="PTHR43547">
    <property type="entry name" value="TWO-COMPONENT HISTIDINE KINASE"/>
    <property type="match status" value="1"/>
</dbReference>
<evidence type="ECO:0000313" key="5">
    <source>
        <dbReference type="Proteomes" id="UP001168528"/>
    </source>
</evidence>
<evidence type="ECO:0000259" key="3">
    <source>
        <dbReference type="SMART" id="SM00387"/>
    </source>
</evidence>
<accession>A0ABT8R9T9</accession>
<evidence type="ECO:0000256" key="2">
    <source>
        <dbReference type="SAM" id="Phobius"/>
    </source>
</evidence>
<feature type="transmembrane region" description="Helical" evidence="2">
    <location>
        <begin position="12"/>
        <end position="36"/>
    </location>
</feature>
<evidence type="ECO:0000256" key="1">
    <source>
        <dbReference type="ARBA" id="ARBA00022553"/>
    </source>
</evidence>
<keyword evidence="5" id="KW-1185">Reference proteome</keyword>
<sequence>MYWFFPKKIIDFFIIYAFNTSIRWLWLLFCLVHFSLSAQYNTANFDHISVEDGLSQSEVYTILKDKQGFMWFGTVDGLNKYNGYTFIHYKHDPYDSTSLSNNQIHHLHEDKVGNLWVGTLDGLNRLDKTTNTFVRFPQLSADTASADIFPIFSIYEDQWQSIWLGTVEGLKRMVFDKEKNEYQIYTYKPDSTDASSISNHRVFTIFEDKEGKVWLGTAKGLNQVVIQNPDKHPSQQKLSFVHAGNSSSSLFRLSDYVVTAITEDHFGNLWVGTTRGLNRIDKNTSEVQHFYRDPDKPMGLSDNVIKTLLVDQKGDLWIGTQSNGICKIIMQDKHTVASIIHIKDDFFATKGLKSNMIFSLYESKDAFEDVVWIGTRGAGVHKYSRAKNKFVFWNRFTSQEKSFATNSTFAIYTDKEDNLWIGTQKGLVRINRKTNQYKKYTYDPKNTTSISDDMVERIYEDKQGTLWVGTHFGLNKFDRQKETFTRIYFNNHQRKYMENEIMYLYEDSQNNFWIGTGFDLKKYDRATGETKSYWEDTGLKGYFITSILEDKQQNLWIGSLSGLSKFDRQSETFTQYLHQENNPYSISSNMVWSVLEDKQGNLWFSTDQGINKLEVTKGNERFIHYSEKSGLSNNYVYGALLDDKGRIWMSTNLGISRFDPVSKQFKNYDVTDGLPNNEFNSGAYHRSEKGEMFFGGNSGVVSFDPDSISDNQHVPKIQLTSFKIFEKPINLDSLLAAQGEIRLNYKENFFSFDFVALDYTNPRKNQYAFKLDNFQDEWMYAGNRRYASFTNLSPGEYTFRVKGSNSDGIWSDQQEAVVKLIITPPFWRTYWFYLATFAVLAIAIKLSYDYRVKQKVHHLMEIEKAKLTENERVRKLAAQDLHDEFGNRLTRISLITELIKARLNGHGAEVDHLLTKIRDNSNQLYQGTKDFIWSINPENDSLYEVAIRLKDFGDDLFEKTDVCFEVMGISEELRPVMLPMGDSRHLILLFKEGMSNILKHAKARKVRLQFGINHTQMSVSLSDDGLGFEKEKEKGGNGLMNMQSRSKKLQGHLLIESVPGAGTCIKFVLQIPQPVH</sequence>
<dbReference type="InterPro" id="IPR003594">
    <property type="entry name" value="HATPase_dom"/>
</dbReference>
<comment type="caution">
    <text evidence="4">The sequence shown here is derived from an EMBL/GenBank/DDBJ whole genome shotgun (WGS) entry which is preliminary data.</text>
</comment>
<dbReference type="PANTHER" id="PTHR43547:SF2">
    <property type="entry name" value="HYBRID SIGNAL TRANSDUCTION HISTIDINE KINASE C"/>
    <property type="match status" value="1"/>
</dbReference>
<feature type="transmembrane region" description="Helical" evidence="2">
    <location>
        <begin position="830"/>
        <end position="848"/>
    </location>
</feature>
<dbReference type="SUPFAM" id="SSF55874">
    <property type="entry name" value="ATPase domain of HSP90 chaperone/DNA topoisomerase II/histidine kinase"/>
    <property type="match status" value="1"/>
</dbReference>
<dbReference type="InterPro" id="IPR036890">
    <property type="entry name" value="HATPase_C_sf"/>
</dbReference>
<dbReference type="Pfam" id="PF02518">
    <property type="entry name" value="HATPase_c"/>
    <property type="match status" value="1"/>
</dbReference>
<feature type="domain" description="Histidine kinase/HSP90-like ATPase" evidence="3">
    <location>
        <begin position="981"/>
        <end position="1073"/>
    </location>
</feature>
<organism evidence="4 5">
    <name type="scientific">Rhodocytophaga aerolata</name>
    <dbReference type="NCBI Taxonomy" id="455078"/>
    <lineage>
        <taxon>Bacteria</taxon>
        <taxon>Pseudomonadati</taxon>
        <taxon>Bacteroidota</taxon>
        <taxon>Cytophagia</taxon>
        <taxon>Cytophagales</taxon>
        <taxon>Rhodocytophagaceae</taxon>
        <taxon>Rhodocytophaga</taxon>
    </lineage>
</organism>
<name>A0ABT8R9T9_9BACT</name>
<dbReference type="Pfam" id="PF07730">
    <property type="entry name" value="HisKA_3"/>
    <property type="match status" value="1"/>
</dbReference>
<dbReference type="Proteomes" id="UP001168528">
    <property type="component" value="Unassembled WGS sequence"/>
</dbReference>
<dbReference type="Pfam" id="PF07494">
    <property type="entry name" value="Reg_prop"/>
    <property type="match status" value="11"/>
</dbReference>
<dbReference type="Gene3D" id="1.20.5.1930">
    <property type="match status" value="1"/>
</dbReference>
<protein>
    <submittedName>
        <fullName evidence="4">Two-component regulator propeller domain-containing protein</fullName>
    </submittedName>
</protein>
<keyword evidence="1" id="KW-0597">Phosphoprotein</keyword>
<dbReference type="Gene3D" id="3.30.565.10">
    <property type="entry name" value="Histidine kinase-like ATPase, C-terminal domain"/>
    <property type="match status" value="1"/>
</dbReference>
<dbReference type="Pfam" id="PF07495">
    <property type="entry name" value="Y_Y_Y"/>
    <property type="match status" value="1"/>
</dbReference>
<keyword evidence="2" id="KW-0472">Membrane</keyword>
<dbReference type="RefSeq" id="WP_302038778.1">
    <property type="nucleotide sequence ID" value="NZ_JAUKPO010000009.1"/>
</dbReference>
<dbReference type="Gene3D" id="2.130.10.10">
    <property type="entry name" value="YVTN repeat-like/Quinoprotein amine dehydrogenase"/>
    <property type="match status" value="5"/>
</dbReference>
<proteinExistence type="predicted"/>
<evidence type="ECO:0000313" key="4">
    <source>
        <dbReference type="EMBL" id="MDO1447973.1"/>
    </source>
</evidence>
<dbReference type="CDD" id="cd00146">
    <property type="entry name" value="PKD"/>
    <property type="match status" value="1"/>
</dbReference>